<keyword evidence="9 14" id="KW-1133">Transmembrane helix</keyword>
<feature type="transmembrane region" description="Helical" evidence="14">
    <location>
        <begin position="116"/>
        <end position="134"/>
    </location>
</feature>
<dbReference type="PIRSF" id="PIRSF016636">
    <property type="entry name" value="AlgI_DltB"/>
    <property type="match status" value="1"/>
</dbReference>
<comment type="similarity">
    <text evidence="3 13">Belongs to the membrane-bound acyltransferase family.</text>
</comment>
<feature type="transmembrane region" description="Helical" evidence="14">
    <location>
        <begin position="384"/>
        <end position="404"/>
    </location>
</feature>
<dbReference type="KEGG" id="mgm:Mmc1_0390"/>
<dbReference type="GO" id="GO:0042121">
    <property type="term" value="P:alginic acid biosynthetic process"/>
    <property type="evidence" value="ECO:0007669"/>
    <property type="project" value="UniProtKB-KW"/>
</dbReference>
<accession>A0L4M3</accession>
<evidence type="ECO:0000256" key="8">
    <source>
        <dbReference type="ARBA" id="ARBA00022841"/>
    </source>
</evidence>
<feature type="transmembrane region" description="Helical" evidence="14">
    <location>
        <begin position="424"/>
        <end position="444"/>
    </location>
</feature>
<comment type="pathway">
    <text evidence="2">Glycan biosynthesis; alginate biosynthesis.</text>
</comment>
<feature type="transmembrane region" description="Helical" evidence="14">
    <location>
        <begin position="31"/>
        <end position="47"/>
    </location>
</feature>
<dbReference type="GO" id="GO:0005886">
    <property type="term" value="C:plasma membrane"/>
    <property type="evidence" value="ECO:0007669"/>
    <property type="project" value="UniProtKB-SubCell"/>
</dbReference>
<keyword evidence="16" id="KW-1185">Reference proteome</keyword>
<evidence type="ECO:0000256" key="11">
    <source>
        <dbReference type="ARBA" id="ARBA00023315"/>
    </source>
</evidence>
<comment type="subcellular location">
    <subcellularLocation>
        <location evidence="1">Cell membrane</location>
        <topology evidence="1">Multi-pass membrane protein</topology>
    </subcellularLocation>
</comment>
<keyword evidence="11 13" id="KW-0012">Acyltransferase</keyword>
<dbReference type="InterPro" id="IPR051085">
    <property type="entry name" value="MB_O-acyltransferase"/>
</dbReference>
<keyword evidence="10 13" id="KW-0472">Membrane</keyword>
<feature type="transmembrane region" description="Helical" evidence="14">
    <location>
        <begin position="313"/>
        <end position="336"/>
    </location>
</feature>
<dbReference type="PANTHER" id="PTHR13285:SF23">
    <property type="entry name" value="TEICHOIC ACID D-ALANYLTRANSFERASE"/>
    <property type="match status" value="1"/>
</dbReference>
<dbReference type="EMBL" id="CP000471">
    <property type="protein sequence ID" value="ABK42916.1"/>
    <property type="molecule type" value="Genomic_DNA"/>
</dbReference>
<evidence type="ECO:0000256" key="12">
    <source>
        <dbReference type="ARBA" id="ARBA00031030"/>
    </source>
</evidence>
<evidence type="ECO:0000256" key="6">
    <source>
        <dbReference type="ARBA" id="ARBA00022679"/>
    </source>
</evidence>
<feature type="transmembrane region" description="Helical" evidence="14">
    <location>
        <begin position="146"/>
        <end position="165"/>
    </location>
</feature>
<evidence type="ECO:0000256" key="3">
    <source>
        <dbReference type="ARBA" id="ARBA00010323"/>
    </source>
</evidence>
<name>A0L4M3_MAGMM</name>
<feature type="transmembrane region" description="Helical" evidence="14">
    <location>
        <begin position="356"/>
        <end position="377"/>
    </location>
</feature>
<dbReference type="InterPro" id="IPR028362">
    <property type="entry name" value="AlgI"/>
</dbReference>
<evidence type="ECO:0000256" key="14">
    <source>
        <dbReference type="SAM" id="Phobius"/>
    </source>
</evidence>
<keyword evidence="8" id="KW-0016">Alginate biosynthesis</keyword>
<feature type="transmembrane region" description="Helical" evidence="14">
    <location>
        <begin position="53"/>
        <end position="70"/>
    </location>
</feature>
<feature type="transmembrane region" description="Helical" evidence="14">
    <location>
        <begin position="185"/>
        <end position="203"/>
    </location>
</feature>
<dbReference type="HOGENOM" id="CLU_025255_1_1_5"/>
<dbReference type="InterPro" id="IPR004299">
    <property type="entry name" value="MBOAT_fam"/>
</dbReference>
<evidence type="ECO:0000313" key="15">
    <source>
        <dbReference type="EMBL" id="ABK42916.1"/>
    </source>
</evidence>
<dbReference type="PANTHER" id="PTHR13285">
    <property type="entry name" value="ACYLTRANSFERASE"/>
    <property type="match status" value="1"/>
</dbReference>
<feature type="transmembrane region" description="Helical" evidence="14">
    <location>
        <begin position="77"/>
        <end position="96"/>
    </location>
</feature>
<sequence length="507" mass="57318">MLFNSYTFLLYFLPTVWAVTMLLRRYATEQLTLPWLVAASLFFYGWWNPRYLLLILLSMGINYALAGMILQRRGSVALLTVGILVNLGLLGWFKYALFVGHTLNQLLHSSWSLPQIVLPLAISFFTFQQIAYLVDCHRQQVDVHNPLHYMLFVTFFPQLIAGPIVHHKEMMGQFRGAEALRPSATDLYVGLTIFIIGLGKKVLIADTLAPHADVIFNQAEAGGALSLVEAWLGVLAYTGQIYFDFSGYSDMAIGLGRLFGIHLPLNFNSPYKAHSIIEFWRRWHMTLSRFLRDYLYIPLGGGHCAPWRRYTNLMLTMLLGGLWHGAGWTFMVWGLLHGTYLMINHAWQHVGTKRFTLHPWFAVGLTFMAVVVGWVFFRATSFAGASHLLAAMFGLHGVTLPATLAPWLPHWSWLNYTGIAPHGLLNHTTAIAQVGMALLAAWVLPNTYQMMRQHVAPELANQLSHSQASFQGLLWRPTARWGIYTGLILAGVLLSLQQVSAFLYFQF</sequence>
<dbReference type="STRING" id="156889.Mmc1_0390"/>
<evidence type="ECO:0000256" key="13">
    <source>
        <dbReference type="PIRNR" id="PIRNR016636"/>
    </source>
</evidence>
<evidence type="ECO:0000256" key="9">
    <source>
        <dbReference type="ARBA" id="ARBA00022989"/>
    </source>
</evidence>
<dbReference type="InterPro" id="IPR024194">
    <property type="entry name" value="Ac/AlaTfrase_AlgI/DltB"/>
</dbReference>
<keyword evidence="5 13" id="KW-1003">Cell membrane</keyword>
<dbReference type="eggNOG" id="COG1696">
    <property type="taxonomic scope" value="Bacteria"/>
</dbReference>
<dbReference type="GO" id="GO:0016746">
    <property type="term" value="F:acyltransferase activity"/>
    <property type="evidence" value="ECO:0007669"/>
    <property type="project" value="UniProtKB-KW"/>
</dbReference>
<gene>
    <name evidence="15" type="ordered locus">Mmc1_0390</name>
</gene>
<evidence type="ECO:0000313" key="16">
    <source>
        <dbReference type="Proteomes" id="UP000002586"/>
    </source>
</evidence>
<evidence type="ECO:0000256" key="4">
    <source>
        <dbReference type="ARBA" id="ARBA00016084"/>
    </source>
</evidence>
<reference evidence="15 16" key="2">
    <citation type="journal article" date="2012" name="Int. J. Syst. Evol. Microbiol.">
        <title>Magnetococcus marinus gen. nov., sp. nov., a marine, magnetotactic bacterium that represents a novel lineage (Magnetococcaceae fam. nov.; Magnetococcales ord. nov.) at the base of the Alphaproteobacteria.</title>
        <authorList>
            <person name="Bazylinski D.A."/>
            <person name="Williams T.J."/>
            <person name="Lefevre C.T."/>
            <person name="Berg R.J."/>
            <person name="Zhang C.L."/>
            <person name="Bowser S.S."/>
            <person name="Dean A.J."/>
            <person name="Beveridge T.J."/>
        </authorList>
    </citation>
    <scope>NUCLEOTIDE SEQUENCE [LARGE SCALE GENOMIC DNA]</scope>
    <source>
        <strain evidence="16">ATCC BAA-1437 / JCM 17883 / MC-1</strain>
    </source>
</reference>
<dbReference type="PIRSF" id="PIRSF500217">
    <property type="entry name" value="AlgI"/>
    <property type="match status" value="1"/>
</dbReference>
<dbReference type="Pfam" id="PF03062">
    <property type="entry name" value="MBOAT"/>
    <property type="match status" value="1"/>
</dbReference>
<evidence type="ECO:0000256" key="10">
    <source>
        <dbReference type="ARBA" id="ARBA00023136"/>
    </source>
</evidence>
<dbReference type="RefSeq" id="WP_011712086.1">
    <property type="nucleotide sequence ID" value="NC_008576.1"/>
</dbReference>
<dbReference type="AlphaFoldDB" id="A0L4M3"/>
<feature type="transmembrane region" description="Helical" evidence="14">
    <location>
        <begin position="6"/>
        <end position="24"/>
    </location>
</feature>
<evidence type="ECO:0000256" key="7">
    <source>
        <dbReference type="ARBA" id="ARBA00022692"/>
    </source>
</evidence>
<dbReference type="OrthoDB" id="139172at2"/>
<proteinExistence type="inferred from homology"/>
<feature type="transmembrane region" description="Helical" evidence="14">
    <location>
        <begin position="481"/>
        <end position="505"/>
    </location>
</feature>
<reference evidence="16" key="1">
    <citation type="journal article" date="2009" name="Appl. Environ. Microbiol.">
        <title>Complete genome sequence of the chemolithoautotrophic marine magnetotactic coccus strain MC-1.</title>
        <authorList>
            <person name="Schubbe S."/>
            <person name="Williams T.J."/>
            <person name="Xie G."/>
            <person name="Kiss H.E."/>
            <person name="Brettin T.S."/>
            <person name="Martinez D."/>
            <person name="Ross C.A."/>
            <person name="Schuler D."/>
            <person name="Cox B.L."/>
            <person name="Nealson K.H."/>
            <person name="Bazylinski D.A."/>
        </authorList>
    </citation>
    <scope>NUCLEOTIDE SEQUENCE [LARGE SCALE GENOMIC DNA]</scope>
    <source>
        <strain evidence="16">ATCC BAA-1437 / JCM 17883 / MC-1</strain>
    </source>
</reference>
<protein>
    <recommendedName>
        <fullName evidence="4">Probable alginate O-acetylase AlgI</fullName>
    </recommendedName>
    <alternativeName>
        <fullName evidence="12">Alginate biosynthesis protein AlgI</fullName>
    </alternativeName>
</protein>
<evidence type="ECO:0000256" key="5">
    <source>
        <dbReference type="ARBA" id="ARBA00022475"/>
    </source>
</evidence>
<keyword evidence="6 13" id="KW-0808">Transferase</keyword>
<keyword evidence="7 14" id="KW-0812">Transmembrane</keyword>
<organism evidence="15 16">
    <name type="scientific">Magnetococcus marinus (strain ATCC BAA-1437 / JCM 17883 / MC-1)</name>
    <dbReference type="NCBI Taxonomy" id="156889"/>
    <lineage>
        <taxon>Bacteria</taxon>
        <taxon>Pseudomonadati</taxon>
        <taxon>Pseudomonadota</taxon>
        <taxon>Magnetococcia</taxon>
        <taxon>Magnetococcales</taxon>
        <taxon>Magnetococcaceae</taxon>
        <taxon>Magnetococcus</taxon>
    </lineage>
</organism>
<evidence type="ECO:0000256" key="1">
    <source>
        <dbReference type="ARBA" id="ARBA00004651"/>
    </source>
</evidence>
<dbReference type="Proteomes" id="UP000002586">
    <property type="component" value="Chromosome"/>
</dbReference>
<evidence type="ECO:0000256" key="2">
    <source>
        <dbReference type="ARBA" id="ARBA00005182"/>
    </source>
</evidence>